<dbReference type="InterPro" id="IPR032466">
    <property type="entry name" value="Metal_Hydrolase"/>
</dbReference>
<sequence>MTRYKKAFLNGKIYTVNSNRDWSEAVVISNNKIVFVGSNSKAQKHIDEFTEVIDLSGKLMLPGFTDCHAHVIMGGQFLLNVDLTKVRSKDEFSKKVRDFASSLKSNRWIIGGNWNHQNWEVVELPHKEWINPFTENIPVFLYRMDYHVALANSYVLNLAGIDKNTQNPASGEIVKDENGEPTGILIDKAMDLVLDNIPEPSDTEFDEAIDAAMNEARRLGVTSIHDISYDNHFKALQKAEREGRLASRLYTRLLLKNYKTLIANEIQFNFGNDKLKIGSLKDFADGALGSKTAFMSEPYMDDPNNYGLVMDDLLNGRLEEMIIESDKNRLQCSIHAIGDKAITKLLDIIEKMTAQNPDWDRRFRIEHAQHISKKDIKRAAELGVIVSAQPYHLYDDGCWAESVIGKERIKDFNAFRSLLDSGIKLCFGSDWSVATMDPIKGIYAAVTRATADGKHKNGFVPEEKISVKEAVDCYTINAAYAGFQEDKVGSIEVGKTADMVILSENIFEIEPKEIKNVKVEMTVFDGEIIFEAH</sequence>
<dbReference type="EMBL" id="UOGD01000365">
    <property type="protein sequence ID" value="VAX27021.1"/>
    <property type="molecule type" value="Genomic_DNA"/>
</dbReference>
<dbReference type="SUPFAM" id="SSF51338">
    <property type="entry name" value="Composite domain of metallo-dependent hydrolases"/>
    <property type="match status" value="1"/>
</dbReference>
<name>A0A3B1CKI5_9ZZZZ</name>
<proteinExistence type="predicted"/>
<dbReference type="InterPro" id="IPR011059">
    <property type="entry name" value="Metal-dep_hydrolase_composite"/>
</dbReference>
<protein>
    <recommendedName>
        <fullName evidence="1">Amidohydrolase 3 domain-containing protein</fullName>
    </recommendedName>
</protein>
<dbReference type="CDD" id="cd01300">
    <property type="entry name" value="YtcJ_like"/>
    <property type="match status" value="1"/>
</dbReference>
<dbReference type="PANTHER" id="PTHR22642:SF2">
    <property type="entry name" value="PROTEIN LONG AFTER FAR-RED 3"/>
    <property type="match status" value="1"/>
</dbReference>
<dbReference type="AlphaFoldDB" id="A0A3B1CKI5"/>
<dbReference type="PANTHER" id="PTHR22642">
    <property type="entry name" value="IMIDAZOLONEPROPIONASE"/>
    <property type="match status" value="1"/>
</dbReference>
<reference evidence="2" key="1">
    <citation type="submission" date="2018-06" db="EMBL/GenBank/DDBJ databases">
        <authorList>
            <person name="Zhirakovskaya E."/>
        </authorList>
    </citation>
    <scope>NUCLEOTIDE SEQUENCE</scope>
</reference>
<evidence type="ECO:0000313" key="2">
    <source>
        <dbReference type="EMBL" id="VAX27021.1"/>
    </source>
</evidence>
<dbReference type="Pfam" id="PF07969">
    <property type="entry name" value="Amidohydro_3"/>
    <property type="match status" value="1"/>
</dbReference>
<dbReference type="SUPFAM" id="SSF51556">
    <property type="entry name" value="Metallo-dependent hydrolases"/>
    <property type="match status" value="1"/>
</dbReference>
<evidence type="ECO:0000259" key="1">
    <source>
        <dbReference type="Pfam" id="PF07969"/>
    </source>
</evidence>
<dbReference type="Gene3D" id="2.30.40.10">
    <property type="entry name" value="Urease, subunit C, domain 1"/>
    <property type="match status" value="1"/>
</dbReference>
<dbReference type="Gene3D" id="3.10.310.70">
    <property type="match status" value="1"/>
</dbReference>
<accession>A0A3B1CKI5</accession>
<dbReference type="Gene3D" id="3.20.20.140">
    <property type="entry name" value="Metal-dependent hydrolases"/>
    <property type="match status" value="1"/>
</dbReference>
<dbReference type="GO" id="GO:0016810">
    <property type="term" value="F:hydrolase activity, acting on carbon-nitrogen (but not peptide) bonds"/>
    <property type="evidence" value="ECO:0007669"/>
    <property type="project" value="InterPro"/>
</dbReference>
<feature type="domain" description="Amidohydrolase 3" evidence="1">
    <location>
        <begin position="51"/>
        <end position="530"/>
    </location>
</feature>
<dbReference type="InterPro" id="IPR033932">
    <property type="entry name" value="YtcJ-like"/>
</dbReference>
<organism evidence="2">
    <name type="scientific">hydrothermal vent metagenome</name>
    <dbReference type="NCBI Taxonomy" id="652676"/>
    <lineage>
        <taxon>unclassified sequences</taxon>
        <taxon>metagenomes</taxon>
        <taxon>ecological metagenomes</taxon>
    </lineage>
</organism>
<dbReference type="InterPro" id="IPR013108">
    <property type="entry name" value="Amidohydro_3"/>
</dbReference>
<gene>
    <name evidence="2" type="ORF">MNBD_IGNAVI01-1692</name>
</gene>